<feature type="region of interest" description="Disordered" evidence="1">
    <location>
        <begin position="22"/>
        <end position="48"/>
    </location>
</feature>
<evidence type="ECO:0000256" key="1">
    <source>
        <dbReference type="SAM" id="MobiDB-lite"/>
    </source>
</evidence>
<accession>A0ABR4XYL8</accession>
<dbReference type="PROSITE" id="PS51257">
    <property type="entry name" value="PROKAR_LIPOPROTEIN"/>
    <property type="match status" value="1"/>
</dbReference>
<protein>
    <recommendedName>
        <fullName evidence="3">DUF4822 domain-containing protein</fullName>
    </recommendedName>
</protein>
<organism evidence="4 5">
    <name type="scientific">Lysinibacillus boronitolerans JCM 21713 = 10a = NBRC 103108</name>
    <dbReference type="NCBI Taxonomy" id="1294264"/>
    <lineage>
        <taxon>Bacteria</taxon>
        <taxon>Bacillati</taxon>
        <taxon>Bacillota</taxon>
        <taxon>Bacilli</taxon>
        <taxon>Bacillales</taxon>
        <taxon>Bacillaceae</taxon>
        <taxon>Lysinibacillus</taxon>
    </lineage>
</organism>
<dbReference type="EMBL" id="JPVR01000074">
    <property type="protein sequence ID" value="KGR85094.1"/>
    <property type="molecule type" value="Genomic_DNA"/>
</dbReference>
<feature type="signal peptide" evidence="2">
    <location>
        <begin position="1"/>
        <end position="22"/>
    </location>
</feature>
<feature type="domain" description="DUF4822" evidence="3">
    <location>
        <begin position="202"/>
        <end position="324"/>
    </location>
</feature>
<evidence type="ECO:0000256" key="2">
    <source>
        <dbReference type="SAM" id="SignalP"/>
    </source>
</evidence>
<proteinExistence type="predicted"/>
<gene>
    <name evidence="4" type="ORF">CD31_11795</name>
</gene>
<evidence type="ECO:0000259" key="3">
    <source>
        <dbReference type="Pfam" id="PF16103"/>
    </source>
</evidence>
<dbReference type="Pfam" id="PF16103">
    <property type="entry name" value="DUF4822"/>
    <property type="match status" value="2"/>
</dbReference>
<feature type="compositionally biased region" description="Polar residues" evidence="1">
    <location>
        <begin position="25"/>
        <end position="43"/>
    </location>
</feature>
<dbReference type="Proteomes" id="UP000030487">
    <property type="component" value="Unassembled WGS sequence"/>
</dbReference>
<keyword evidence="5" id="KW-1185">Reference proteome</keyword>
<name>A0ABR4XYL8_9BACI</name>
<comment type="caution">
    <text evidence="4">The sequence shown here is derived from an EMBL/GenBank/DDBJ whole genome shotgun (WGS) entry which is preliminary data.</text>
</comment>
<feature type="chain" id="PRO_5046069537" description="DUF4822 domain-containing protein" evidence="2">
    <location>
        <begin position="23"/>
        <end position="327"/>
    </location>
</feature>
<dbReference type="Gene3D" id="2.40.128.540">
    <property type="entry name" value="Domain of unknown function DUF4822"/>
    <property type="match status" value="2"/>
</dbReference>
<dbReference type="InterPro" id="IPR032247">
    <property type="entry name" value="DUF4822"/>
</dbReference>
<keyword evidence="2" id="KW-0732">Signal</keyword>
<reference evidence="4 5" key="1">
    <citation type="submission" date="2014-02" db="EMBL/GenBank/DDBJ databases">
        <title>Draft genome sequence of Lysinibacillus boronitolerans NBRC 103108.</title>
        <authorList>
            <person name="Zhang F."/>
            <person name="Wang G."/>
            <person name="Zhang L."/>
        </authorList>
    </citation>
    <scope>NUCLEOTIDE SEQUENCE [LARGE SCALE GENOMIC DNA]</scope>
    <source>
        <strain evidence="4 5">NBRC 103108</strain>
    </source>
</reference>
<sequence length="327" mass="36274">MKKLLIVSVAAIALLAACQDKAPTKGNTTNSEEVKTESASTENTAKEQLTKGQEMANILSGTNWQGTKVYDKDNNDLTAENANFIGLAKYDAQTGHYEFFDAATGESRDDKGTFFITNDGKQRILISESKKYQAVVEITELNDSIFTYKRMGKDAAGNDAAGNDVEVFVEHIPYKEKELAFTDSDKALDASTGDIVTDVDGDKILADTLWHGTVVLDEAGNDVTEFNSNFISIAKYDANTNRYEFFNPETGESRGDYGYFDVIHDNKIRAHVSIGDNKYGVALEITEINDKKFTYKRTGKDKEGNEITVFVEHEPYTGEFNPTFTIQ</sequence>
<feature type="domain" description="DUF4822" evidence="3">
    <location>
        <begin position="57"/>
        <end position="181"/>
    </location>
</feature>
<evidence type="ECO:0000313" key="4">
    <source>
        <dbReference type="EMBL" id="KGR85094.1"/>
    </source>
</evidence>
<evidence type="ECO:0000313" key="5">
    <source>
        <dbReference type="Proteomes" id="UP000030487"/>
    </source>
</evidence>